<accession>A0A4R4KF38</accession>
<evidence type="ECO:0000313" key="3">
    <source>
        <dbReference type="Proteomes" id="UP000295706"/>
    </source>
</evidence>
<protein>
    <submittedName>
        <fullName evidence="2">Phage holin family protein</fullName>
    </submittedName>
</protein>
<evidence type="ECO:0000313" key="2">
    <source>
        <dbReference type="EMBL" id="TDB65191.1"/>
    </source>
</evidence>
<proteinExistence type="predicted"/>
<keyword evidence="1" id="KW-0812">Transmembrane</keyword>
<gene>
    <name evidence="2" type="ORF">EZE20_10805</name>
</gene>
<organism evidence="2 3">
    <name type="scientific">Arundinibacter roseus</name>
    <dbReference type="NCBI Taxonomy" id="2070510"/>
    <lineage>
        <taxon>Bacteria</taxon>
        <taxon>Pseudomonadati</taxon>
        <taxon>Bacteroidota</taxon>
        <taxon>Cytophagia</taxon>
        <taxon>Cytophagales</taxon>
        <taxon>Spirosomataceae</taxon>
        <taxon>Arundinibacter</taxon>
    </lineage>
</organism>
<comment type="caution">
    <text evidence="2">The sequence shown here is derived from an EMBL/GenBank/DDBJ whole genome shotgun (WGS) entry which is preliminary data.</text>
</comment>
<reference evidence="2 3" key="1">
    <citation type="submission" date="2019-02" db="EMBL/GenBank/DDBJ databases">
        <title>Arundinibacter roseus gen. nov., sp. nov., a new member of the family Cytophagaceae.</title>
        <authorList>
            <person name="Szuroczki S."/>
            <person name="Khayer B."/>
            <person name="Sproer C."/>
            <person name="Toumi M."/>
            <person name="Szabo A."/>
            <person name="Felfoldi T."/>
            <person name="Schumann P."/>
            <person name="Toth E."/>
        </authorList>
    </citation>
    <scope>NUCLEOTIDE SEQUENCE [LARGE SCALE GENOMIC DNA]</scope>
    <source>
        <strain evidence="2 3">DMA-k-7a</strain>
    </source>
</reference>
<dbReference type="AlphaFoldDB" id="A0A4R4KF38"/>
<dbReference type="OrthoDB" id="1144182at2"/>
<keyword evidence="1" id="KW-1133">Transmembrane helix</keyword>
<dbReference type="Pfam" id="PF07332">
    <property type="entry name" value="Phage_holin_3_6"/>
    <property type="match status" value="1"/>
</dbReference>
<dbReference type="RefSeq" id="WP_132117421.1">
    <property type="nucleotide sequence ID" value="NZ_SMJU01000006.1"/>
</dbReference>
<feature type="transmembrane region" description="Helical" evidence="1">
    <location>
        <begin position="73"/>
        <end position="95"/>
    </location>
</feature>
<feature type="transmembrane region" description="Helical" evidence="1">
    <location>
        <begin position="43"/>
        <end position="67"/>
    </location>
</feature>
<evidence type="ECO:0000256" key="1">
    <source>
        <dbReference type="SAM" id="Phobius"/>
    </source>
</evidence>
<dbReference type="Proteomes" id="UP000295706">
    <property type="component" value="Unassembled WGS sequence"/>
</dbReference>
<keyword evidence="3" id="KW-1185">Reference proteome</keyword>
<sequence>MLLQDAKERAEQTYQHLIDYVEARWNMIALEVSDRTANIATTVVMSLCLAILAIFFLFFISVSLALWVGELLVSYPLGFLIVSALYGIVGGVLYANRKKLLFMPIMNHFLKLLYRNQDDKLV</sequence>
<name>A0A4R4KF38_9BACT</name>
<dbReference type="EMBL" id="SMJU01000006">
    <property type="protein sequence ID" value="TDB65191.1"/>
    <property type="molecule type" value="Genomic_DNA"/>
</dbReference>
<dbReference type="InterPro" id="IPR009937">
    <property type="entry name" value="Phage_holin_3_6"/>
</dbReference>
<keyword evidence="1" id="KW-0472">Membrane</keyword>